<feature type="domain" description="Arginine repressor DNA-binding" evidence="9">
    <location>
        <begin position="1"/>
        <end position="67"/>
    </location>
</feature>
<evidence type="ECO:0000313" key="12">
    <source>
        <dbReference type="Proteomes" id="UP000016057"/>
    </source>
</evidence>
<evidence type="ECO:0000256" key="6">
    <source>
        <dbReference type="ARBA" id="ARBA00023163"/>
    </source>
</evidence>
<comment type="pathway">
    <text evidence="7">Amino-acid biosynthesis; L-arginine biosynthesis [regulation].</text>
</comment>
<dbReference type="GO" id="GO:1900079">
    <property type="term" value="P:regulation of arginine biosynthetic process"/>
    <property type="evidence" value="ECO:0007669"/>
    <property type="project" value="UniProtKB-UniRule"/>
</dbReference>
<evidence type="ECO:0000256" key="2">
    <source>
        <dbReference type="ARBA" id="ARBA00008316"/>
    </source>
</evidence>
<reference evidence="11 12" key="1">
    <citation type="journal article" date="2013" name="Genome Announc.">
        <title>Draft Genome Sequence of Catellicoccus marimammalium, a Novel Species Commonly Found in Gull Feces.</title>
        <authorList>
            <person name="Weigand M.R."/>
            <person name="Ryu H."/>
            <person name="Bozcek L."/>
            <person name="Konstantinidis K.T."/>
            <person name="Santo Domingo J.W."/>
        </authorList>
    </citation>
    <scope>NUCLEOTIDE SEQUENCE [LARGE SCALE GENOMIC DNA]</scope>
    <source>
        <strain evidence="11 12">M35/04/3</strain>
    </source>
</reference>
<dbReference type="OrthoDB" id="9807089at2"/>
<comment type="similarity">
    <text evidence="2 7">Belongs to the ArgR family.</text>
</comment>
<dbReference type="Pfam" id="PF01316">
    <property type="entry name" value="Arg_repressor"/>
    <property type="match status" value="1"/>
</dbReference>
<evidence type="ECO:0000256" key="8">
    <source>
        <dbReference type="NCBIfam" id="TIGR01529"/>
    </source>
</evidence>
<dbReference type="Gene3D" id="1.10.10.10">
    <property type="entry name" value="Winged helix-like DNA-binding domain superfamily/Winged helix DNA-binding domain"/>
    <property type="match status" value="1"/>
</dbReference>
<dbReference type="GO" id="GO:0005737">
    <property type="term" value="C:cytoplasm"/>
    <property type="evidence" value="ECO:0007669"/>
    <property type="project" value="UniProtKB-SubCell"/>
</dbReference>
<dbReference type="GO" id="GO:0006526">
    <property type="term" value="P:L-arginine biosynthetic process"/>
    <property type="evidence" value="ECO:0007669"/>
    <property type="project" value="UniProtKB-UniPathway"/>
</dbReference>
<gene>
    <name evidence="7" type="primary">argR</name>
    <name evidence="11" type="ORF">C683_0527</name>
</gene>
<evidence type="ECO:0000256" key="5">
    <source>
        <dbReference type="ARBA" id="ARBA00023125"/>
    </source>
</evidence>
<feature type="domain" description="Arginine repressor C-terminal" evidence="10">
    <location>
        <begin position="81"/>
        <end position="147"/>
    </location>
</feature>
<comment type="function">
    <text evidence="7">Regulates arginine biosynthesis genes.</text>
</comment>
<proteinExistence type="inferred from homology"/>
<keyword evidence="4 7" id="KW-0805">Transcription regulation</keyword>
<dbReference type="GO" id="GO:0034618">
    <property type="term" value="F:arginine binding"/>
    <property type="evidence" value="ECO:0007669"/>
    <property type="project" value="InterPro"/>
</dbReference>
<dbReference type="Proteomes" id="UP000016057">
    <property type="component" value="Unassembled WGS sequence"/>
</dbReference>
<dbReference type="Gene3D" id="3.30.1360.40">
    <property type="match status" value="1"/>
</dbReference>
<dbReference type="STRING" id="1234409.C683_0527"/>
<dbReference type="SUPFAM" id="SSF55252">
    <property type="entry name" value="C-terminal domain of arginine repressor"/>
    <property type="match status" value="1"/>
</dbReference>
<comment type="caution">
    <text evidence="11">The sequence shown here is derived from an EMBL/GenBank/DDBJ whole genome shotgun (WGS) entry which is preliminary data.</text>
</comment>
<dbReference type="eggNOG" id="COG1438">
    <property type="taxonomic scope" value="Bacteria"/>
</dbReference>
<name>K8ZLZ3_9ENTE</name>
<dbReference type="PRINTS" id="PR01467">
    <property type="entry name" value="ARGREPRESSOR"/>
</dbReference>
<dbReference type="UniPathway" id="UPA00068"/>
<dbReference type="GO" id="GO:0003700">
    <property type="term" value="F:DNA-binding transcription factor activity"/>
    <property type="evidence" value="ECO:0007669"/>
    <property type="project" value="UniProtKB-UniRule"/>
</dbReference>
<keyword evidence="6 7" id="KW-0804">Transcription</keyword>
<dbReference type="InterPro" id="IPR020900">
    <property type="entry name" value="Arg_repress_DNA-bd"/>
</dbReference>
<keyword evidence="7" id="KW-0678">Repressor</keyword>
<dbReference type="InterPro" id="IPR001669">
    <property type="entry name" value="Arg_repress"/>
</dbReference>
<evidence type="ECO:0000256" key="4">
    <source>
        <dbReference type="ARBA" id="ARBA00023015"/>
    </source>
</evidence>
<dbReference type="InterPro" id="IPR020899">
    <property type="entry name" value="Arg_repress_C"/>
</dbReference>
<dbReference type="HAMAP" id="MF_00173">
    <property type="entry name" value="Arg_repressor"/>
    <property type="match status" value="1"/>
</dbReference>
<dbReference type="InterPro" id="IPR036390">
    <property type="entry name" value="WH_DNA-bd_sf"/>
</dbReference>
<dbReference type="GO" id="GO:0003677">
    <property type="term" value="F:DNA binding"/>
    <property type="evidence" value="ECO:0007669"/>
    <property type="project" value="UniProtKB-KW"/>
</dbReference>
<evidence type="ECO:0000313" key="11">
    <source>
        <dbReference type="EMBL" id="EKU27533.1"/>
    </source>
</evidence>
<dbReference type="RefSeq" id="WP_009489468.1">
    <property type="nucleotide sequence ID" value="NZ_AMYT01000012.1"/>
</dbReference>
<dbReference type="PANTHER" id="PTHR34471:SF1">
    <property type="entry name" value="ARGININE REPRESSOR"/>
    <property type="match status" value="1"/>
</dbReference>
<dbReference type="PANTHER" id="PTHR34471">
    <property type="entry name" value="ARGININE REPRESSOR"/>
    <property type="match status" value="1"/>
</dbReference>
<dbReference type="GO" id="GO:0051259">
    <property type="term" value="P:protein complex oligomerization"/>
    <property type="evidence" value="ECO:0007669"/>
    <property type="project" value="InterPro"/>
</dbReference>
<comment type="subcellular location">
    <subcellularLocation>
        <location evidence="1 7">Cytoplasm</location>
    </subcellularLocation>
</comment>
<evidence type="ECO:0000256" key="3">
    <source>
        <dbReference type="ARBA" id="ARBA00022490"/>
    </source>
</evidence>
<keyword evidence="7" id="KW-0028">Amino-acid biosynthesis</keyword>
<keyword evidence="12" id="KW-1185">Reference proteome</keyword>
<dbReference type="EMBL" id="AMYT01000012">
    <property type="protein sequence ID" value="EKU27533.1"/>
    <property type="molecule type" value="Genomic_DNA"/>
</dbReference>
<dbReference type="SUPFAM" id="SSF46785">
    <property type="entry name" value="Winged helix' DNA-binding domain"/>
    <property type="match status" value="1"/>
</dbReference>
<dbReference type="Pfam" id="PF02863">
    <property type="entry name" value="Arg_repressor_C"/>
    <property type="match status" value="1"/>
</dbReference>
<evidence type="ECO:0000256" key="7">
    <source>
        <dbReference type="HAMAP-Rule" id="MF_00173"/>
    </source>
</evidence>
<evidence type="ECO:0000259" key="10">
    <source>
        <dbReference type="Pfam" id="PF02863"/>
    </source>
</evidence>
<keyword evidence="5 7" id="KW-0238">DNA-binding</keyword>
<keyword evidence="7" id="KW-0055">Arginine biosynthesis</keyword>
<dbReference type="InterPro" id="IPR036251">
    <property type="entry name" value="Arg_repress_C_sf"/>
</dbReference>
<sequence length="151" mass="17663">MNKKERQEILRRLIQKEKIVTQEALIQRLHEEGVEATQSTISRDMKELQITKLRDENQPSYYILPESLALREQYLNLENLIRENVVNIYRVQFVVIVRTKIDMANIIAAIIDDGIFSEVLGTIAGADTIAIFCQNEEKSQRLYELFSEMYL</sequence>
<keyword evidence="3 7" id="KW-0963">Cytoplasm</keyword>
<dbReference type="InterPro" id="IPR036388">
    <property type="entry name" value="WH-like_DNA-bd_sf"/>
</dbReference>
<organism evidence="11 12">
    <name type="scientific">Catellicoccus marimammalium M35/04/3</name>
    <dbReference type="NCBI Taxonomy" id="1234409"/>
    <lineage>
        <taxon>Bacteria</taxon>
        <taxon>Bacillati</taxon>
        <taxon>Bacillota</taxon>
        <taxon>Bacilli</taxon>
        <taxon>Lactobacillales</taxon>
        <taxon>Enterococcaceae</taxon>
        <taxon>Catellicoccus</taxon>
    </lineage>
</organism>
<protein>
    <recommendedName>
        <fullName evidence="7 8">Arginine repressor</fullName>
    </recommendedName>
</protein>
<dbReference type="AlphaFoldDB" id="K8ZLZ3"/>
<evidence type="ECO:0000259" key="9">
    <source>
        <dbReference type="Pfam" id="PF01316"/>
    </source>
</evidence>
<evidence type="ECO:0000256" key="1">
    <source>
        <dbReference type="ARBA" id="ARBA00004496"/>
    </source>
</evidence>
<dbReference type="NCBIfam" id="TIGR01529">
    <property type="entry name" value="argR_whole"/>
    <property type="match status" value="1"/>
</dbReference>
<accession>K8ZLZ3</accession>